<name>A0A9W9CUN6_9PEZI</name>
<dbReference type="EMBL" id="JAPEVB010000005">
    <property type="protein sequence ID" value="KAJ4387737.1"/>
    <property type="molecule type" value="Genomic_DNA"/>
</dbReference>
<dbReference type="OrthoDB" id="10355054at2759"/>
<sequence>MEMSSSSSRLPTLRELDDRLNISGLRKNDEDVARKNREEASKDLELQERVDRVRERLRAVIEVKKAADERDAATNDVEVHALEEE</sequence>
<dbReference type="AlphaFoldDB" id="A0A9W9CUN6"/>
<comment type="caution">
    <text evidence="1">The sequence shown here is derived from an EMBL/GenBank/DDBJ whole genome shotgun (WGS) entry which is preliminary data.</text>
</comment>
<protein>
    <submittedName>
        <fullName evidence="1">Uncharacterized protein</fullName>
    </submittedName>
</protein>
<gene>
    <name evidence="1" type="ORF">N0V93_008337</name>
</gene>
<dbReference type="Proteomes" id="UP001140453">
    <property type="component" value="Unassembled WGS sequence"/>
</dbReference>
<evidence type="ECO:0000313" key="1">
    <source>
        <dbReference type="EMBL" id="KAJ4387737.1"/>
    </source>
</evidence>
<reference evidence="1" key="1">
    <citation type="submission" date="2022-10" db="EMBL/GenBank/DDBJ databases">
        <title>Tapping the CABI collections for fungal endophytes: first genome assemblies for Collariella, Neodidymelliopsis, Ascochyta clinopodiicola, Didymella pomorum, Didymosphaeria variabile, Neocosmospora piperis and Neocucurbitaria cava.</title>
        <authorList>
            <person name="Hill R."/>
        </authorList>
    </citation>
    <scope>NUCLEOTIDE SEQUENCE</scope>
    <source>
        <strain evidence="1">IMI 355082</strain>
    </source>
</reference>
<proteinExistence type="predicted"/>
<keyword evidence="2" id="KW-1185">Reference proteome</keyword>
<evidence type="ECO:0000313" key="2">
    <source>
        <dbReference type="Proteomes" id="UP001140453"/>
    </source>
</evidence>
<accession>A0A9W9CUN6</accession>
<organism evidence="1 2">
    <name type="scientific">Gnomoniopsis smithogilvyi</name>
    <dbReference type="NCBI Taxonomy" id="1191159"/>
    <lineage>
        <taxon>Eukaryota</taxon>
        <taxon>Fungi</taxon>
        <taxon>Dikarya</taxon>
        <taxon>Ascomycota</taxon>
        <taxon>Pezizomycotina</taxon>
        <taxon>Sordariomycetes</taxon>
        <taxon>Sordariomycetidae</taxon>
        <taxon>Diaporthales</taxon>
        <taxon>Gnomoniaceae</taxon>
        <taxon>Gnomoniopsis</taxon>
    </lineage>
</organism>